<comment type="caution">
    <text evidence="1">The sequence shown here is derived from an EMBL/GenBank/DDBJ whole genome shotgun (WGS) entry which is preliminary data.</text>
</comment>
<protein>
    <submittedName>
        <fullName evidence="1">Uncharacterized protein</fullName>
    </submittedName>
</protein>
<reference evidence="1" key="1">
    <citation type="journal article" date="2014" name="Front. Microbiol.">
        <title>High frequency of phylogenetically diverse reductive dehalogenase-homologous genes in deep subseafloor sedimentary metagenomes.</title>
        <authorList>
            <person name="Kawai M."/>
            <person name="Futagami T."/>
            <person name="Toyoda A."/>
            <person name="Takaki Y."/>
            <person name="Nishi S."/>
            <person name="Hori S."/>
            <person name="Arai W."/>
            <person name="Tsubouchi T."/>
            <person name="Morono Y."/>
            <person name="Uchiyama I."/>
            <person name="Ito T."/>
            <person name="Fujiyama A."/>
            <person name="Inagaki F."/>
            <person name="Takami H."/>
        </authorList>
    </citation>
    <scope>NUCLEOTIDE SEQUENCE</scope>
    <source>
        <strain evidence="1">Expedition CK06-06</strain>
    </source>
</reference>
<proteinExistence type="predicted"/>
<organism evidence="1">
    <name type="scientific">marine sediment metagenome</name>
    <dbReference type="NCBI Taxonomy" id="412755"/>
    <lineage>
        <taxon>unclassified sequences</taxon>
        <taxon>metagenomes</taxon>
        <taxon>ecological metagenomes</taxon>
    </lineage>
</organism>
<gene>
    <name evidence="1" type="ORF">S06H3_10173</name>
</gene>
<evidence type="ECO:0000313" key="1">
    <source>
        <dbReference type="EMBL" id="GAI05607.1"/>
    </source>
</evidence>
<feature type="non-terminal residue" evidence="1">
    <location>
        <position position="1"/>
    </location>
</feature>
<sequence length="78" mass="9065">QLRDNDIRSALAEAHYFTIARDIRRETRLRLGKWTAEEITPIEALKAYLESKKVAPERTKILLQYGEKLIQGQRTEPG</sequence>
<dbReference type="AlphaFoldDB" id="X1KEZ4"/>
<name>X1KEZ4_9ZZZZ</name>
<dbReference type="EMBL" id="BARV01004660">
    <property type="protein sequence ID" value="GAI05607.1"/>
    <property type="molecule type" value="Genomic_DNA"/>
</dbReference>
<accession>X1KEZ4</accession>